<sequence length="987" mass="106875">MALISDTSYILDSLRKHHLQNCRNDGPSARLIKVGEERRRNNRSSFSPYIFAQEHASGHAQRESGGNGRESPELAIDKELADYEGLHQRPPRQEGGTVDPRHSLGAGFPSRLRTRDFSGRYTKSSTATITPRDGLGTPFSVQPLDATPRTSEESSRDPNVKLNYSKTIGKPTKGGLARFIGLRVDENQPLPSLANPKFGRDQDASASASASATPTQGRNELQARLQSGLSRRSTSSTLEFFSRAPHPISALSSYASNEGESHDRTPTGRTLSGLPLPASALRQPAFNRIQRPRADSAPMVVISSPNGSGVKAHIPEVTPKNPRTEQGGNTRRSFGHGHRKSSTASNKSHYRKSTAFSPSAIQSVLGEDENVIESDDENVPRPGEDPREHAKREQYGSILAQTLMSQTSKRPGFGLGRNLSLYSRDSSAVAEESEGSGMDGTDTDGYDVGDTSTDAPESQQSNPGIGNFDMGLTKADESVLGGLDLGPRMSISTSSYGSGKRKEPYPRAESITPIAFEKRPVGRSLPTASSASEKAKESFGGLSLLFHPPEVSSAGAGSSNKSSLSPFSAYASVPPPHNSSVPSLVFSIYYPFSEQPNEPIQLTVRKEVTVEEVIGWALYKYCESERKPAVHEGHEKGPNKDVNPAIWRTTAGWSLRIVEDDGEVDEDFPALDRDGSIAKFAFGGFAVVEANPTQIQQNASRLPPQALAAAAPDSSAPTRPSVSRSSSRVSSANGRSPSAFSTSFLGDVPPNLSNAFGNSSASGPSGMGGIMVHLKIRIIRTKDVQHITTITVPSEMYFADIIEVLIKKKRLSPSEPSEWALLLGDLSMVLPLDRTVESLMGNVDLALVTKSWADNKGLSTGGRNGERRGGDPSTSIFKRGSEQNKPRYGANTDYESTYRKYKVQRKMPIGKHERILAIDGDYIHVMPTDTRAFFDSMKTSSFHATSITACKQYAKSPSSLRIVVWRDGAEKRYEFEAESPRESGMIA</sequence>
<dbReference type="EMBL" id="JASBWU010000007">
    <property type="protein sequence ID" value="KAJ9120145.1"/>
    <property type="molecule type" value="Genomic_DNA"/>
</dbReference>
<organism evidence="1 2">
    <name type="scientific">Naganishia vaughanmartiniae</name>
    <dbReference type="NCBI Taxonomy" id="1424756"/>
    <lineage>
        <taxon>Eukaryota</taxon>
        <taxon>Fungi</taxon>
        <taxon>Dikarya</taxon>
        <taxon>Basidiomycota</taxon>
        <taxon>Agaricomycotina</taxon>
        <taxon>Tremellomycetes</taxon>
        <taxon>Filobasidiales</taxon>
        <taxon>Filobasidiaceae</taxon>
        <taxon>Naganishia</taxon>
    </lineage>
</organism>
<proteinExistence type="predicted"/>
<evidence type="ECO:0000313" key="1">
    <source>
        <dbReference type="EMBL" id="KAJ9120145.1"/>
    </source>
</evidence>
<name>A0ACC2X7W1_9TREE</name>
<evidence type="ECO:0000313" key="2">
    <source>
        <dbReference type="Proteomes" id="UP001243375"/>
    </source>
</evidence>
<reference evidence="1" key="1">
    <citation type="submission" date="2023-04" db="EMBL/GenBank/DDBJ databases">
        <title>Draft Genome sequencing of Naganishia species isolated from polar environments using Oxford Nanopore Technology.</title>
        <authorList>
            <person name="Leo P."/>
            <person name="Venkateswaran K."/>
        </authorList>
    </citation>
    <scope>NUCLEOTIDE SEQUENCE</scope>
    <source>
        <strain evidence="1">MNA-CCFEE 5425</strain>
    </source>
</reference>
<accession>A0ACC2X7W1</accession>
<dbReference type="Proteomes" id="UP001243375">
    <property type="component" value="Unassembled WGS sequence"/>
</dbReference>
<gene>
    <name evidence="1" type="ORF">QFC22_003044</name>
</gene>
<keyword evidence="2" id="KW-1185">Reference proteome</keyword>
<comment type="caution">
    <text evidence="1">The sequence shown here is derived from an EMBL/GenBank/DDBJ whole genome shotgun (WGS) entry which is preliminary data.</text>
</comment>
<protein>
    <submittedName>
        <fullName evidence="1">Uncharacterized protein</fullName>
    </submittedName>
</protein>